<organism evidence="1 2">
    <name type="scientific">Novosphingobium ovatum</name>
    <dbReference type="NCBI Taxonomy" id="1908523"/>
    <lineage>
        <taxon>Bacteria</taxon>
        <taxon>Pseudomonadati</taxon>
        <taxon>Pseudomonadota</taxon>
        <taxon>Alphaproteobacteria</taxon>
        <taxon>Sphingomonadales</taxon>
        <taxon>Sphingomonadaceae</taxon>
        <taxon>Novosphingobium</taxon>
    </lineage>
</organism>
<reference evidence="2" key="1">
    <citation type="submission" date="2020-01" db="EMBL/GenBank/DDBJ databases">
        <title>Sphingomonas sp. strain CSW-10.</title>
        <authorList>
            <person name="Chen W.-M."/>
        </authorList>
    </citation>
    <scope>NUCLEOTIDE SEQUENCE [LARGE SCALE GENOMIC DNA]</scope>
    <source>
        <strain evidence="2">FSY-8</strain>
    </source>
</reference>
<sequence>MLAWNAWRTDPARPALWRVSGPNGQTATLFGTIHALPRPAAWQGGAVDQAMAASNVLVVEIAALNDGAQTARVFHRLSQTPGLPPLDQRVTPALRPALLAALHALGKSPADFSTTETWAAALTLAQGEKPGQSANGIDQALLRAPQLPVYELEGAEAQLAIFDRLPEPTQRRLLELTITPARGADLSAAWRAGDMAAIEAQTHQGIMADPAIRQALYAARNHDWAGRIAVMMRAGRRPFVAVGAAHMAGAQGLPALLTTMGYRVTRVQ</sequence>
<dbReference type="InterPro" id="IPR002816">
    <property type="entry name" value="TraB/PrgY/GumN_fam"/>
</dbReference>
<keyword evidence="2" id="KW-1185">Reference proteome</keyword>
<dbReference type="InterPro" id="IPR047111">
    <property type="entry name" value="YbaP-like"/>
</dbReference>
<proteinExistence type="predicted"/>
<gene>
    <name evidence="1" type="ORF">GTZ99_07015</name>
</gene>
<name>A0ABW9XCN6_9SPHN</name>
<dbReference type="EMBL" id="JAAAPO010000002">
    <property type="protein sequence ID" value="NBC36308.1"/>
    <property type="molecule type" value="Genomic_DNA"/>
</dbReference>
<dbReference type="CDD" id="cd14789">
    <property type="entry name" value="Tiki"/>
    <property type="match status" value="1"/>
</dbReference>
<protein>
    <submittedName>
        <fullName evidence="1">TraB/GumN family protein</fullName>
    </submittedName>
</protein>
<dbReference type="PANTHER" id="PTHR40590:SF1">
    <property type="entry name" value="CYTOPLASMIC PROTEIN"/>
    <property type="match status" value="1"/>
</dbReference>
<dbReference type="PANTHER" id="PTHR40590">
    <property type="entry name" value="CYTOPLASMIC PROTEIN-RELATED"/>
    <property type="match status" value="1"/>
</dbReference>
<evidence type="ECO:0000313" key="2">
    <source>
        <dbReference type="Proteomes" id="UP000753724"/>
    </source>
</evidence>
<dbReference type="Proteomes" id="UP000753724">
    <property type="component" value="Unassembled WGS sequence"/>
</dbReference>
<comment type="caution">
    <text evidence="1">The sequence shown here is derived from an EMBL/GenBank/DDBJ whole genome shotgun (WGS) entry which is preliminary data.</text>
</comment>
<dbReference type="Pfam" id="PF01963">
    <property type="entry name" value="TraB_PrgY_gumN"/>
    <property type="match status" value="1"/>
</dbReference>
<accession>A0ABW9XCN6</accession>
<evidence type="ECO:0000313" key="1">
    <source>
        <dbReference type="EMBL" id="NBC36308.1"/>
    </source>
</evidence>